<organism evidence="2 3">
    <name type="scientific">Penicillium egyptiacum</name>
    <dbReference type="NCBI Taxonomy" id="1303716"/>
    <lineage>
        <taxon>Eukaryota</taxon>
        <taxon>Fungi</taxon>
        <taxon>Dikarya</taxon>
        <taxon>Ascomycota</taxon>
        <taxon>Pezizomycotina</taxon>
        <taxon>Eurotiomycetes</taxon>
        <taxon>Eurotiomycetidae</taxon>
        <taxon>Eurotiales</taxon>
        <taxon>Aspergillaceae</taxon>
        <taxon>Penicillium</taxon>
    </lineage>
</organism>
<dbReference type="Proteomes" id="UP001154252">
    <property type="component" value="Unassembled WGS sequence"/>
</dbReference>
<evidence type="ECO:0000313" key="3">
    <source>
        <dbReference type="Proteomes" id="UP001154252"/>
    </source>
</evidence>
<feature type="region of interest" description="Disordered" evidence="1">
    <location>
        <begin position="1"/>
        <end position="98"/>
    </location>
</feature>
<dbReference type="OrthoDB" id="4498107at2759"/>
<reference evidence="2" key="1">
    <citation type="submission" date="2021-07" db="EMBL/GenBank/DDBJ databases">
        <authorList>
            <person name="Branca A.L. A."/>
        </authorList>
    </citation>
    <scope>NUCLEOTIDE SEQUENCE</scope>
</reference>
<protein>
    <submittedName>
        <fullName evidence="2">Uncharacterized protein</fullName>
    </submittedName>
</protein>
<gene>
    <name evidence="2" type="ORF">PEGY_LOCUS4113</name>
</gene>
<feature type="compositionally biased region" description="Low complexity" evidence="1">
    <location>
        <begin position="1"/>
        <end position="10"/>
    </location>
</feature>
<keyword evidence="3" id="KW-1185">Reference proteome</keyword>
<dbReference type="AlphaFoldDB" id="A0A9W4P4D6"/>
<sequence length="164" mass="19076">MSFFSGSSGSRPRRQRSEPTYETPPYDQQPQARQYVQHQQSKYGPHFQKGPMQEQIYDRRADGEKIPQGHPDLRDRANSFHQPRQHHEYSDPFKKIPQKWSKQMDAEWKSYHALSDRNEDEDTEAIRLAYHVGVGRKHKPHPDQGTTIKAGISASDAWAVHLNS</sequence>
<evidence type="ECO:0000256" key="1">
    <source>
        <dbReference type="SAM" id="MobiDB-lite"/>
    </source>
</evidence>
<proteinExistence type="predicted"/>
<name>A0A9W4P4D6_9EURO</name>
<feature type="compositionally biased region" description="Basic and acidic residues" evidence="1">
    <location>
        <begin position="85"/>
        <end position="94"/>
    </location>
</feature>
<dbReference type="EMBL" id="CAJVRC010000851">
    <property type="protein sequence ID" value="CAG8895260.1"/>
    <property type="molecule type" value="Genomic_DNA"/>
</dbReference>
<comment type="caution">
    <text evidence="2">The sequence shown here is derived from an EMBL/GenBank/DDBJ whole genome shotgun (WGS) entry which is preliminary data.</text>
</comment>
<accession>A0A9W4P4D6</accession>
<evidence type="ECO:0000313" key="2">
    <source>
        <dbReference type="EMBL" id="CAG8895260.1"/>
    </source>
</evidence>
<feature type="compositionally biased region" description="Polar residues" evidence="1">
    <location>
        <begin position="26"/>
        <end position="42"/>
    </location>
</feature>
<feature type="compositionally biased region" description="Basic and acidic residues" evidence="1">
    <location>
        <begin position="56"/>
        <end position="78"/>
    </location>
</feature>